<gene>
    <name evidence="2" type="ORF">MRATA1EN1_LOCUS5112</name>
</gene>
<organism evidence="2 3">
    <name type="scientific">Rangifer tarandus platyrhynchus</name>
    <name type="common">Svalbard reindeer</name>
    <dbReference type="NCBI Taxonomy" id="3082113"/>
    <lineage>
        <taxon>Eukaryota</taxon>
        <taxon>Metazoa</taxon>
        <taxon>Chordata</taxon>
        <taxon>Craniata</taxon>
        <taxon>Vertebrata</taxon>
        <taxon>Euteleostomi</taxon>
        <taxon>Mammalia</taxon>
        <taxon>Eutheria</taxon>
        <taxon>Laurasiatheria</taxon>
        <taxon>Artiodactyla</taxon>
        <taxon>Ruminantia</taxon>
        <taxon>Pecora</taxon>
        <taxon>Cervidae</taxon>
        <taxon>Odocoileinae</taxon>
        <taxon>Rangifer</taxon>
    </lineage>
</organism>
<dbReference type="Proteomes" id="UP001176941">
    <property type="component" value="Chromosome 13"/>
</dbReference>
<proteinExistence type="predicted"/>
<protein>
    <submittedName>
        <fullName evidence="2">Uncharacterized protein</fullName>
    </submittedName>
</protein>
<evidence type="ECO:0000256" key="1">
    <source>
        <dbReference type="SAM" id="MobiDB-lite"/>
    </source>
</evidence>
<evidence type="ECO:0000313" key="2">
    <source>
        <dbReference type="EMBL" id="CAI9156150.1"/>
    </source>
</evidence>
<evidence type="ECO:0000313" key="3">
    <source>
        <dbReference type="Proteomes" id="UP001176941"/>
    </source>
</evidence>
<feature type="region of interest" description="Disordered" evidence="1">
    <location>
        <begin position="51"/>
        <end position="76"/>
    </location>
</feature>
<keyword evidence="3" id="KW-1185">Reference proteome</keyword>
<sequence length="146" mass="15611">MGSAEEAGIMGSRTRISRGNVQNCHPRLVSESSKSALADPCLTVGISASARTTGAPSELPGGARFLTETQPPSERPWAGRRLQFRASKGFHFCRLGAGTHHKHTAASLWLRSQGCMQYLAVVTPLPSSDLGLVPCHLADILPWSPH</sequence>
<accession>A0ABN8Y3H5</accession>
<dbReference type="EMBL" id="OX459949">
    <property type="protein sequence ID" value="CAI9156150.1"/>
    <property type="molecule type" value="Genomic_DNA"/>
</dbReference>
<reference evidence="2" key="1">
    <citation type="submission" date="2023-04" db="EMBL/GenBank/DDBJ databases">
        <authorList>
            <consortium name="ELIXIR-Norway"/>
        </authorList>
    </citation>
    <scope>NUCLEOTIDE SEQUENCE [LARGE SCALE GENOMIC DNA]</scope>
</reference>
<name>A0ABN8Y3H5_RANTA</name>